<evidence type="ECO:0000313" key="1">
    <source>
        <dbReference type="EMBL" id="KAB5574414.1"/>
    </source>
</evidence>
<dbReference type="AlphaFoldDB" id="A0A5N5P462"/>
<comment type="caution">
    <text evidence="1">The sequence shown here is derived from an EMBL/GenBank/DDBJ whole genome shotgun (WGS) entry which is preliminary data.</text>
</comment>
<dbReference type="Proteomes" id="UP000326939">
    <property type="component" value="Chromosome 1"/>
</dbReference>
<proteinExistence type="predicted"/>
<accession>A0A5N5P462</accession>
<organism evidence="1 2">
    <name type="scientific">Salix brachista</name>
    <dbReference type="NCBI Taxonomy" id="2182728"/>
    <lineage>
        <taxon>Eukaryota</taxon>
        <taxon>Viridiplantae</taxon>
        <taxon>Streptophyta</taxon>
        <taxon>Embryophyta</taxon>
        <taxon>Tracheophyta</taxon>
        <taxon>Spermatophyta</taxon>
        <taxon>Magnoliopsida</taxon>
        <taxon>eudicotyledons</taxon>
        <taxon>Gunneridae</taxon>
        <taxon>Pentapetalae</taxon>
        <taxon>rosids</taxon>
        <taxon>fabids</taxon>
        <taxon>Malpighiales</taxon>
        <taxon>Salicaceae</taxon>
        <taxon>Saliceae</taxon>
        <taxon>Salix</taxon>
    </lineage>
</organism>
<protein>
    <recommendedName>
        <fullName evidence="3">Protein kinase domain-containing protein</fullName>
    </recommendedName>
</protein>
<evidence type="ECO:0008006" key="3">
    <source>
        <dbReference type="Google" id="ProtNLM"/>
    </source>
</evidence>
<keyword evidence="2" id="KW-1185">Reference proteome</keyword>
<evidence type="ECO:0000313" key="2">
    <source>
        <dbReference type="Proteomes" id="UP000326939"/>
    </source>
</evidence>
<sequence>MRGDWLLISSPLLPCSASMKDAMRFAAHLLLSDVKNMVIKLNLTCQDPSTSVFSSCDYTDENVAREIINHRQRLKICDFGYSKFFDCYQFNLCSRPCCIQDPNLQLVLLLLRRFSLEENMMAR</sequence>
<gene>
    <name evidence="1" type="ORF">DKX38_001608</name>
</gene>
<name>A0A5N5P462_9ROSI</name>
<reference evidence="2" key="1">
    <citation type="journal article" date="2019" name="Gigascience">
        <title>De novo genome assembly of the endangered Acer yangbiense, a plant species with extremely small populations endemic to Yunnan Province, China.</title>
        <authorList>
            <person name="Yang J."/>
            <person name="Wariss H.M."/>
            <person name="Tao L."/>
            <person name="Zhang R."/>
            <person name="Yun Q."/>
            <person name="Hollingsworth P."/>
            <person name="Dao Z."/>
            <person name="Luo G."/>
            <person name="Guo H."/>
            <person name="Ma Y."/>
            <person name="Sun W."/>
        </authorList>
    </citation>
    <scope>NUCLEOTIDE SEQUENCE [LARGE SCALE GENOMIC DNA]</scope>
    <source>
        <strain evidence="2">cv. br00</strain>
    </source>
</reference>
<dbReference type="EMBL" id="VDCV01000001">
    <property type="protein sequence ID" value="KAB5574414.1"/>
    <property type="molecule type" value="Genomic_DNA"/>
</dbReference>